<dbReference type="EMBL" id="ML119162">
    <property type="protein sequence ID" value="RPB08502.1"/>
    <property type="molecule type" value="Genomic_DNA"/>
</dbReference>
<feature type="non-terminal residue" evidence="4">
    <location>
        <position position="1"/>
    </location>
</feature>
<dbReference type="SMART" id="SM00248">
    <property type="entry name" value="ANK"/>
    <property type="match status" value="2"/>
</dbReference>
<proteinExistence type="predicted"/>
<evidence type="ECO:0000256" key="1">
    <source>
        <dbReference type="ARBA" id="ARBA00022737"/>
    </source>
</evidence>
<dbReference type="PANTHER" id="PTHR24198:SF165">
    <property type="entry name" value="ANKYRIN REPEAT-CONTAINING PROTEIN-RELATED"/>
    <property type="match status" value="1"/>
</dbReference>
<gene>
    <name evidence="4" type="ORF">P167DRAFT_478319</name>
</gene>
<dbReference type="PROSITE" id="PS50297">
    <property type="entry name" value="ANK_REP_REGION"/>
    <property type="match status" value="1"/>
</dbReference>
<sequence>VDFLLEKNPELAELKSDIGSTALHMASREGHSEVVRVLLKRGVDQTAVDKSGYTALHLATFYGKTQAAAVFFESGPNELVNRRVNSGHTPLHMAAQ</sequence>
<evidence type="ECO:0000313" key="5">
    <source>
        <dbReference type="Proteomes" id="UP000277580"/>
    </source>
</evidence>
<name>A0A3N4KGP6_9PEZI</name>
<reference evidence="4 5" key="1">
    <citation type="journal article" date="2018" name="Nat. Ecol. Evol.">
        <title>Pezizomycetes genomes reveal the molecular basis of ectomycorrhizal truffle lifestyle.</title>
        <authorList>
            <person name="Murat C."/>
            <person name="Payen T."/>
            <person name="Noel B."/>
            <person name="Kuo A."/>
            <person name="Morin E."/>
            <person name="Chen J."/>
            <person name="Kohler A."/>
            <person name="Krizsan K."/>
            <person name="Balestrini R."/>
            <person name="Da Silva C."/>
            <person name="Montanini B."/>
            <person name="Hainaut M."/>
            <person name="Levati E."/>
            <person name="Barry K.W."/>
            <person name="Belfiori B."/>
            <person name="Cichocki N."/>
            <person name="Clum A."/>
            <person name="Dockter R.B."/>
            <person name="Fauchery L."/>
            <person name="Guy J."/>
            <person name="Iotti M."/>
            <person name="Le Tacon F."/>
            <person name="Lindquist E.A."/>
            <person name="Lipzen A."/>
            <person name="Malagnac F."/>
            <person name="Mello A."/>
            <person name="Molinier V."/>
            <person name="Miyauchi S."/>
            <person name="Poulain J."/>
            <person name="Riccioni C."/>
            <person name="Rubini A."/>
            <person name="Sitrit Y."/>
            <person name="Splivallo R."/>
            <person name="Traeger S."/>
            <person name="Wang M."/>
            <person name="Zifcakova L."/>
            <person name="Wipf D."/>
            <person name="Zambonelli A."/>
            <person name="Paolocci F."/>
            <person name="Nowrousian M."/>
            <person name="Ottonello S."/>
            <person name="Baldrian P."/>
            <person name="Spatafora J.W."/>
            <person name="Henrissat B."/>
            <person name="Nagy L.G."/>
            <person name="Aury J.M."/>
            <person name="Wincker P."/>
            <person name="Grigoriev I.V."/>
            <person name="Bonfante P."/>
            <person name="Martin F.M."/>
        </authorList>
    </citation>
    <scope>NUCLEOTIDE SEQUENCE [LARGE SCALE GENOMIC DNA]</scope>
    <source>
        <strain evidence="4 5">CCBAS932</strain>
    </source>
</reference>
<keyword evidence="1" id="KW-0677">Repeat</keyword>
<dbReference type="Pfam" id="PF12796">
    <property type="entry name" value="Ank_2"/>
    <property type="match status" value="1"/>
</dbReference>
<evidence type="ECO:0000313" key="4">
    <source>
        <dbReference type="EMBL" id="RPB08502.1"/>
    </source>
</evidence>
<feature type="repeat" description="ANK" evidence="3">
    <location>
        <begin position="18"/>
        <end position="50"/>
    </location>
</feature>
<organism evidence="4 5">
    <name type="scientific">Morchella conica CCBAS932</name>
    <dbReference type="NCBI Taxonomy" id="1392247"/>
    <lineage>
        <taxon>Eukaryota</taxon>
        <taxon>Fungi</taxon>
        <taxon>Dikarya</taxon>
        <taxon>Ascomycota</taxon>
        <taxon>Pezizomycotina</taxon>
        <taxon>Pezizomycetes</taxon>
        <taxon>Pezizales</taxon>
        <taxon>Morchellaceae</taxon>
        <taxon>Morchella</taxon>
    </lineage>
</organism>
<dbReference type="OrthoDB" id="20872at2759"/>
<dbReference type="Gene3D" id="1.25.40.20">
    <property type="entry name" value="Ankyrin repeat-containing domain"/>
    <property type="match status" value="1"/>
</dbReference>
<protein>
    <submittedName>
        <fullName evidence="4">Ankyrin</fullName>
    </submittedName>
</protein>
<dbReference type="STRING" id="1392247.A0A3N4KGP6"/>
<dbReference type="Proteomes" id="UP000277580">
    <property type="component" value="Unassembled WGS sequence"/>
</dbReference>
<dbReference type="AlphaFoldDB" id="A0A3N4KGP6"/>
<keyword evidence="2 3" id="KW-0040">ANK repeat</keyword>
<evidence type="ECO:0000256" key="2">
    <source>
        <dbReference type="ARBA" id="ARBA00023043"/>
    </source>
</evidence>
<dbReference type="PROSITE" id="PS50088">
    <property type="entry name" value="ANK_REPEAT"/>
    <property type="match status" value="1"/>
</dbReference>
<feature type="non-terminal residue" evidence="4">
    <location>
        <position position="96"/>
    </location>
</feature>
<keyword evidence="5" id="KW-1185">Reference proteome</keyword>
<dbReference type="SUPFAM" id="SSF48403">
    <property type="entry name" value="Ankyrin repeat"/>
    <property type="match status" value="1"/>
</dbReference>
<evidence type="ECO:0000256" key="3">
    <source>
        <dbReference type="PROSITE-ProRule" id="PRU00023"/>
    </source>
</evidence>
<dbReference type="InterPro" id="IPR002110">
    <property type="entry name" value="Ankyrin_rpt"/>
</dbReference>
<accession>A0A3N4KGP6</accession>
<dbReference type="PANTHER" id="PTHR24198">
    <property type="entry name" value="ANKYRIN REPEAT AND PROTEIN KINASE DOMAIN-CONTAINING PROTEIN"/>
    <property type="match status" value="1"/>
</dbReference>
<dbReference type="InParanoid" id="A0A3N4KGP6"/>
<dbReference type="InterPro" id="IPR036770">
    <property type="entry name" value="Ankyrin_rpt-contain_sf"/>
</dbReference>